<dbReference type="EMBL" id="BAABAB010000040">
    <property type="protein sequence ID" value="GAA3636135.1"/>
    <property type="molecule type" value="Genomic_DNA"/>
</dbReference>
<organism evidence="5 6">
    <name type="scientific">Microlunatus ginsengisoli</name>
    <dbReference type="NCBI Taxonomy" id="363863"/>
    <lineage>
        <taxon>Bacteria</taxon>
        <taxon>Bacillati</taxon>
        <taxon>Actinomycetota</taxon>
        <taxon>Actinomycetes</taxon>
        <taxon>Propionibacteriales</taxon>
        <taxon>Propionibacteriaceae</taxon>
        <taxon>Microlunatus</taxon>
    </lineage>
</organism>
<gene>
    <name evidence="5" type="ORF">GCM10022236_43440</name>
</gene>
<evidence type="ECO:0000256" key="1">
    <source>
        <dbReference type="ARBA" id="ARBA00008520"/>
    </source>
</evidence>
<keyword evidence="3 4" id="KW-0732">Signal</keyword>
<evidence type="ECO:0000313" key="6">
    <source>
        <dbReference type="Proteomes" id="UP001501490"/>
    </source>
</evidence>
<evidence type="ECO:0000313" key="5">
    <source>
        <dbReference type="EMBL" id="GAA3636135.1"/>
    </source>
</evidence>
<dbReference type="Proteomes" id="UP001501490">
    <property type="component" value="Unassembled WGS sequence"/>
</dbReference>
<name>A0ABP7AN05_9ACTN</name>
<evidence type="ECO:0000256" key="2">
    <source>
        <dbReference type="ARBA" id="ARBA00022448"/>
    </source>
</evidence>
<sequence length="427" mass="45048">MKNPVRRLVAVGAALVVASAALVGCGGSGGSGGSSGSGGDGQKSGAVEDVQFWGSWSGAQAKQLEAQATAFNDSQDKYHVTYVAKEAVEESLLTGLASGRVPDVVLWDRYNTPLYVSKNALAPVDDYLAKDGVDVKQFYDQALSEMVVGGHTYGLPLLVDNRSLYYNQTLLDQAGAKPPKTWDELKAVAEKTAEHNGGKITKAGFALSDPGLFSMWLSQAGGSMYDGSGTKTAFNSAQGLDVLNFWKGLLDANVYKLGFGEGADAFAQGDVAMKYDGPWALADLEKAKVSYGIAQPATGPNGDKGAIMGGFGLVIPNGAKNADGAWAFMKWWATQPENGVNFAKISGWIPANREAANDPYFTQNPSYAAFIQTMEYAKVRSHVPGASDVESKALIPALEKFLAGEETAEQALTEAQQLGDKILADSN</sequence>
<dbReference type="Pfam" id="PF13416">
    <property type="entry name" value="SBP_bac_8"/>
    <property type="match status" value="1"/>
</dbReference>
<dbReference type="PROSITE" id="PS51257">
    <property type="entry name" value="PROKAR_LIPOPROTEIN"/>
    <property type="match status" value="1"/>
</dbReference>
<comment type="similarity">
    <text evidence="1">Belongs to the bacterial solute-binding protein 1 family.</text>
</comment>
<keyword evidence="6" id="KW-1185">Reference proteome</keyword>
<dbReference type="Gene3D" id="3.40.190.10">
    <property type="entry name" value="Periplasmic binding protein-like II"/>
    <property type="match status" value="1"/>
</dbReference>
<accession>A0ABP7AN05</accession>
<dbReference type="InterPro" id="IPR006059">
    <property type="entry name" value="SBP"/>
</dbReference>
<reference evidence="6" key="1">
    <citation type="journal article" date="2019" name="Int. J. Syst. Evol. Microbiol.">
        <title>The Global Catalogue of Microorganisms (GCM) 10K type strain sequencing project: providing services to taxonomists for standard genome sequencing and annotation.</title>
        <authorList>
            <consortium name="The Broad Institute Genomics Platform"/>
            <consortium name="The Broad Institute Genome Sequencing Center for Infectious Disease"/>
            <person name="Wu L."/>
            <person name="Ma J."/>
        </authorList>
    </citation>
    <scope>NUCLEOTIDE SEQUENCE [LARGE SCALE GENOMIC DNA]</scope>
    <source>
        <strain evidence="6">JCM 16929</strain>
    </source>
</reference>
<dbReference type="SUPFAM" id="SSF53850">
    <property type="entry name" value="Periplasmic binding protein-like II"/>
    <property type="match status" value="1"/>
</dbReference>
<dbReference type="CDD" id="cd14748">
    <property type="entry name" value="PBP2_UgpB"/>
    <property type="match status" value="1"/>
</dbReference>
<dbReference type="PANTHER" id="PTHR30061">
    <property type="entry name" value="MALTOSE-BINDING PERIPLASMIC PROTEIN"/>
    <property type="match status" value="1"/>
</dbReference>
<evidence type="ECO:0000256" key="3">
    <source>
        <dbReference type="ARBA" id="ARBA00022729"/>
    </source>
</evidence>
<keyword evidence="2" id="KW-0813">Transport</keyword>
<protein>
    <submittedName>
        <fullName evidence="5">ABC transporter substrate-binding protein</fullName>
    </submittedName>
</protein>
<dbReference type="RefSeq" id="WP_344808530.1">
    <property type="nucleotide sequence ID" value="NZ_BAABAB010000040.1"/>
</dbReference>
<proteinExistence type="inferred from homology"/>
<dbReference type="PANTHER" id="PTHR30061:SF50">
    <property type="entry name" value="MALTOSE_MALTODEXTRIN-BINDING PERIPLASMIC PROTEIN"/>
    <property type="match status" value="1"/>
</dbReference>
<feature type="chain" id="PRO_5046060464" evidence="4">
    <location>
        <begin position="24"/>
        <end position="427"/>
    </location>
</feature>
<feature type="signal peptide" evidence="4">
    <location>
        <begin position="1"/>
        <end position="23"/>
    </location>
</feature>
<comment type="caution">
    <text evidence="5">The sequence shown here is derived from an EMBL/GenBank/DDBJ whole genome shotgun (WGS) entry which is preliminary data.</text>
</comment>
<evidence type="ECO:0000256" key="4">
    <source>
        <dbReference type="SAM" id="SignalP"/>
    </source>
</evidence>